<reference evidence="1" key="1">
    <citation type="submission" date="2014-11" db="EMBL/GenBank/DDBJ databases">
        <authorList>
            <person name="Amaro Gonzalez C."/>
        </authorList>
    </citation>
    <scope>NUCLEOTIDE SEQUENCE</scope>
</reference>
<dbReference type="EMBL" id="GBXM01079394">
    <property type="protein sequence ID" value="JAH29183.1"/>
    <property type="molecule type" value="Transcribed_RNA"/>
</dbReference>
<name>A0A0E9RLF7_ANGAN</name>
<accession>A0A0E9RLF7</accession>
<reference evidence="1" key="2">
    <citation type="journal article" date="2015" name="Fish Shellfish Immunol.">
        <title>Early steps in the European eel (Anguilla anguilla)-Vibrio vulnificus interaction in the gills: Role of the RtxA13 toxin.</title>
        <authorList>
            <person name="Callol A."/>
            <person name="Pajuelo D."/>
            <person name="Ebbesson L."/>
            <person name="Teles M."/>
            <person name="MacKenzie S."/>
            <person name="Amaro C."/>
        </authorList>
    </citation>
    <scope>NUCLEOTIDE SEQUENCE</scope>
</reference>
<sequence>MATEFLDLQYIYRK</sequence>
<evidence type="ECO:0000313" key="1">
    <source>
        <dbReference type="EMBL" id="JAH29183.1"/>
    </source>
</evidence>
<protein>
    <submittedName>
        <fullName evidence="1">Uncharacterized protein</fullName>
    </submittedName>
</protein>
<organism evidence="1">
    <name type="scientific">Anguilla anguilla</name>
    <name type="common">European freshwater eel</name>
    <name type="synonym">Muraena anguilla</name>
    <dbReference type="NCBI Taxonomy" id="7936"/>
    <lineage>
        <taxon>Eukaryota</taxon>
        <taxon>Metazoa</taxon>
        <taxon>Chordata</taxon>
        <taxon>Craniata</taxon>
        <taxon>Vertebrata</taxon>
        <taxon>Euteleostomi</taxon>
        <taxon>Actinopterygii</taxon>
        <taxon>Neopterygii</taxon>
        <taxon>Teleostei</taxon>
        <taxon>Anguilliformes</taxon>
        <taxon>Anguillidae</taxon>
        <taxon>Anguilla</taxon>
    </lineage>
</organism>
<proteinExistence type="predicted"/>